<dbReference type="InterPro" id="IPR036291">
    <property type="entry name" value="NAD(P)-bd_dom_sf"/>
</dbReference>
<reference evidence="2 3" key="1">
    <citation type="submission" date="2021-03" db="EMBL/GenBank/DDBJ databases">
        <title>Genomic Encyclopedia of Type Strains, Phase IV (KMG-IV): sequencing the most valuable type-strain genomes for metagenomic binning, comparative biology and taxonomic classification.</title>
        <authorList>
            <person name="Goeker M."/>
        </authorList>
    </citation>
    <scope>NUCLEOTIDE SEQUENCE [LARGE SCALE GENOMIC DNA]</scope>
    <source>
        <strain evidence="2 3">DSM 26048</strain>
    </source>
</reference>
<keyword evidence="2" id="KW-0456">Lyase</keyword>
<dbReference type="Gene3D" id="3.90.25.10">
    <property type="entry name" value="UDP-galactose 4-epimerase, domain 1"/>
    <property type="match status" value="1"/>
</dbReference>
<feature type="domain" description="NAD(P)-binding" evidence="1">
    <location>
        <begin position="14"/>
        <end position="335"/>
    </location>
</feature>
<dbReference type="InterPro" id="IPR013445">
    <property type="entry name" value="CDP_4_6_deHydtase"/>
</dbReference>
<sequence>MMLDSVFWQGKKVFVTGHTGFKGTWLSLWLTQLGAIVTGYALKPPTSPSMFELCKMVHVIPTVYADIRDQHALLEALSAAKPEIVIHMAAQPLVRSSYADPVMTFETNVMGTVYVLDAVRKAVDAGGQIKAVINVTTDKCYENQEWIWGYRETDRLGGHDPYSSSKACSEWVTSSYRESYFPQSEYVKHGVALASARAGNVIGGGDWASDRLVPDCIRAQLQQKSIIVRSPDAIRPWQHVLEPLCGYLLLAQKMVEQGADFAEGWNFGPDAQDERSVIWVVKRICSQWPEGDQAGYTIQSQGDLNEANQLRLDSSKARKRLSWRPRWNTEQAIDKVLEWIAVYRSHGNLTEVSLRQIMEFTRTD</sequence>
<dbReference type="CDD" id="cd05252">
    <property type="entry name" value="CDP_GD_SDR_e"/>
    <property type="match status" value="1"/>
</dbReference>
<dbReference type="EC" id="4.2.1.45" evidence="2"/>
<evidence type="ECO:0000259" key="1">
    <source>
        <dbReference type="Pfam" id="PF16363"/>
    </source>
</evidence>
<proteinExistence type="predicted"/>
<keyword evidence="3" id="KW-1185">Reference proteome</keyword>
<dbReference type="InterPro" id="IPR016040">
    <property type="entry name" value="NAD(P)-bd_dom"/>
</dbReference>
<dbReference type="GO" id="GO:0047733">
    <property type="term" value="F:CDP-glucose 4,6-dehydratase activity"/>
    <property type="evidence" value="ECO:0007669"/>
    <property type="project" value="UniProtKB-EC"/>
</dbReference>
<dbReference type="EMBL" id="JAGGLB010000036">
    <property type="protein sequence ID" value="MBP1995592.1"/>
    <property type="molecule type" value="Genomic_DNA"/>
</dbReference>
<dbReference type="PANTHER" id="PTHR43000">
    <property type="entry name" value="DTDP-D-GLUCOSE 4,6-DEHYDRATASE-RELATED"/>
    <property type="match status" value="1"/>
</dbReference>
<dbReference type="Gene3D" id="3.40.50.720">
    <property type="entry name" value="NAD(P)-binding Rossmann-like Domain"/>
    <property type="match status" value="1"/>
</dbReference>
<gene>
    <name evidence="2" type="ORF">J2Z66_007234</name>
</gene>
<organism evidence="2 3">
    <name type="scientific">Paenibacillus eucommiae</name>
    <dbReference type="NCBI Taxonomy" id="1355755"/>
    <lineage>
        <taxon>Bacteria</taxon>
        <taxon>Bacillati</taxon>
        <taxon>Bacillota</taxon>
        <taxon>Bacilli</taxon>
        <taxon>Bacillales</taxon>
        <taxon>Paenibacillaceae</taxon>
        <taxon>Paenibacillus</taxon>
    </lineage>
</organism>
<dbReference type="Pfam" id="PF16363">
    <property type="entry name" value="GDP_Man_Dehyd"/>
    <property type="match status" value="1"/>
</dbReference>
<dbReference type="NCBIfam" id="TIGR02622">
    <property type="entry name" value="CDP_4_6_dhtase"/>
    <property type="match status" value="1"/>
</dbReference>
<dbReference type="Proteomes" id="UP001519287">
    <property type="component" value="Unassembled WGS sequence"/>
</dbReference>
<dbReference type="SUPFAM" id="SSF51735">
    <property type="entry name" value="NAD(P)-binding Rossmann-fold domains"/>
    <property type="match status" value="1"/>
</dbReference>
<evidence type="ECO:0000313" key="2">
    <source>
        <dbReference type="EMBL" id="MBP1995592.1"/>
    </source>
</evidence>
<name>A0ABS4J6X6_9BACL</name>
<protein>
    <submittedName>
        <fullName evidence="2">CDP-glucose 4,6-dehydratase</fullName>
        <ecNumber evidence="2">4.2.1.45</ecNumber>
    </submittedName>
</protein>
<evidence type="ECO:0000313" key="3">
    <source>
        <dbReference type="Proteomes" id="UP001519287"/>
    </source>
</evidence>
<accession>A0ABS4J6X6</accession>
<comment type="caution">
    <text evidence="2">The sequence shown here is derived from an EMBL/GenBank/DDBJ whole genome shotgun (WGS) entry which is preliminary data.</text>
</comment>